<dbReference type="Proteomes" id="UP000218690">
    <property type="component" value="Unassembled WGS sequence"/>
</dbReference>
<accession>A0A2A4AI17</accession>
<organism evidence="1 2">
    <name type="scientific">Corynebacterium accolens</name>
    <dbReference type="NCBI Taxonomy" id="38284"/>
    <lineage>
        <taxon>Bacteria</taxon>
        <taxon>Bacillati</taxon>
        <taxon>Actinomycetota</taxon>
        <taxon>Actinomycetes</taxon>
        <taxon>Mycobacteriales</taxon>
        <taxon>Corynebacteriaceae</taxon>
        <taxon>Corynebacterium</taxon>
    </lineage>
</organism>
<name>A0A2A4AI17_9CORY</name>
<reference evidence="1 2" key="1">
    <citation type="submission" date="2017-09" db="EMBL/GenBank/DDBJ databases">
        <title>Draft Genome Sequence of Corynebacterium accolens AH4003.</title>
        <authorList>
            <person name="Chen Y."/>
            <person name="Oosthuysen W.F."/>
            <person name="Kelley S."/>
            <person name="Horswill A."/>
        </authorList>
    </citation>
    <scope>NUCLEOTIDE SEQUENCE [LARGE SCALE GENOMIC DNA]</scope>
    <source>
        <strain evidence="1 2">AH4003</strain>
    </source>
</reference>
<protein>
    <submittedName>
        <fullName evidence="1">Uncharacterized protein</fullName>
    </submittedName>
</protein>
<proteinExistence type="predicted"/>
<comment type="caution">
    <text evidence="1">The sequence shown here is derived from an EMBL/GenBank/DDBJ whole genome shotgun (WGS) entry which is preliminary data.</text>
</comment>
<evidence type="ECO:0000313" key="2">
    <source>
        <dbReference type="Proteomes" id="UP000218690"/>
    </source>
</evidence>
<evidence type="ECO:0000313" key="1">
    <source>
        <dbReference type="EMBL" id="PCC82141.1"/>
    </source>
</evidence>
<sequence>MTTAIAPEKFESLDFEAIALAGLLPALARRKDLSGATLTDQGFGDTPAGVQLSRQLSVLFLQRDEFADTSTHAPRAFVSHRTISGFGLSTRRAWDLAAANLQRRALTAQGLRFRTRCAAEILPGCKEGIQIQARGAEASAWLAHPQTFSIMDSHLRRLTHATARQTLYYLVPDPATVVALHDSPLKRVRHWSRRINEQRRLRGAVLAPEPLLWANGFPLEA</sequence>
<gene>
    <name evidence="1" type="ORF">COM45_10565</name>
</gene>
<dbReference type="EMBL" id="NWBP01000033">
    <property type="protein sequence ID" value="PCC82141.1"/>
    <property type="molecule type" value="Genomic_DNA"/>
</dbReference>
<dbReference type="AlphaFoldDB" id="A0A2A4AI17"/>